<name>I0JWD1_METFB</name>
<sequence length="72" mass="7843">MTFSLVVLFPMHIMYLRPNPLQGGIAGINSRQPGGIGSLDRGQGCLSEARPQALPVRRRIPHGNRPQTVHSS</sequence>
<dbReference type="InParanoid" id="I0JWD1"/>
<evidence type="ECO:0000313" key="3">
    <source>
        <dbReference type="Proteomes" id="UP000004837"/>
    </source>
</evidence>
<dbReference type="AlphaFoldDB" id="I0JWD1"/>
<gene>
    <name evidence="2" type="ORF">MFUM_130014</name>
</gene>
<organism evidence="2 3">
    <name type="scientific">Methylacidiphilum fumariolicum (strain SolV)</name>
    <dbReference type="NCBI Taxonomy" id="1156937"/>
    <lineage>
        <taxon>Bacteria</taxon>
        <taxon>Pseudomonadati</taxon>
        <taxon>Verrucomicrobiota</taxon>
        <taxon>Methylacidiphilae</taxon>
        <taxon>Methylacidiphilales</taxon>
        <taxon>Methylacidiphilaceae</taxon>
        <taxon>Methylacidiphilum (ex Ratnadevi et al. 2023)</taxon>
    </lineage>
</organism>
<comment type="caution">
    <text evidence="2">The sequence shown here is derived from an EMBL/GenBank/DDBJ whole genome shotgun (WGS) entry which is preliminary data.</text>
</comment>
<protein>
    <submittedName>
        <fullName evidence="2">Uncharacterized protein</fullName>
    </submittedName>
</protein>
<proteinExistence type="predicted"/>
<evidence type="ECO:0000313" key="2">
    <source>
        <dbReference type="EMBL" id="CCG91550.1"/>
    </source>
</evidence>
<reference evidence="2 3" key="1">
    <citation type="journal article" date="2012" name="J. Bacteriol.">
        <title>Draft Genome Sequence of the Volcano-Inhabiting Thermoacidophilic Methanotroph Methylacidiphilum fumariolicum Strain SolV.</title>
        <authorList>
            <person name="Khadem A.F."/>
            <person name="Wieczorek A.S."/>
            <person name="Pol A."/>
            <person name="Vuilleumier S."/>
            <person name="Harhangi H.R."/>
            <person name="Dunfield P.F."/>
            <person name="Kalyuzhnaya M.G."/>
            <person name="Murrell J.C."/>
            <person name="Francoijs K.-J."/>
            <person name="Stunnenberg H.G."/>
            <person name="Stein L.Y."/>
            <person name="DiSpirito A.A."/>
            <person name="Semrau J.D."/>
            <person name="Lajus A."/>
            <person name="Medigue C."/>
            <person name="Klotz M.G."/>
            <person name="Jetten M.S.M."/>
            <person name="Op den Camp H.J.M."/>
        </authorList>
    </citation>
    <scope>NUCLEOTIDE SEQUENCE [LARGE SCALE GENOMIC DNA]</scope>
    <source>
        <strain evidence="2 3">SolV</strain>
    </source>
</reference>
<dbReference type="EMBL" id="CAHT01000015">
    <property type="protein sequence ID" value="CCG91550.1"/>
    <property type="molecule type" value="Genomic_DNA"/>
</dbReference>
<dbReference type="Proteomes" id="UP000004837">
    <property type="component" value="Unassembled WGS sequence"/>
</dbReference>
<feature type="region of interest" description="Disordered" evidence="1">
    <location>
        <begin position="34"/>
        <end position="72"/>
    </location>
</feature>
<accession>I0JWD1</accession>
<evidence type="ECO:0000256" key="1">
    <source>
        <dbReference type="SAM" id="MobiDB-lite"/>
    </source>
</evidence>